<comment type="subcellular location">
    <subcellularLocation>
        <location evidence="1">Membrane</location>
    </subcellularLocation>
</comment>
<dbReference type="STRING" id="282301.A0A267GCF4"/>
<feature type="compositionally biased region" description="Low complexity" evidence="6">
    <location>
        <begin position="928"/>
        <end position="940"/>
    </location>
</feature>
<keyword evidence="7" id="KW-0812">Transmembrane</keyword>
<keyword evidence="11" id="KW-1185">Reference proteome</keyword>
<evidence type="ECO:0000256" key="8">
    <source>
        <dbReference type="SAM" id="SignalP"/>
    </source>
</evidence>
<evidence type="ECO:0000256" key="1">
    <source>
        <dbReference type="ARBA" id="ARBA00004370"/>
    </source>
</evidence>
<feature type="region of interest" description="Disordered" evidence="6">
    <location>
        <begin position="831"/>
        <end position="868"/>
    </location>
</feature>
<feature type="region of interest" description="Disordered" evidence="6">
    <location>
        <begin position="1024"/>
        <end position="1043"/>
    </location>
</feature>
<feature type="signal peptide" evidence="8">
    <location>
        <begin position="1"/>
        <end position="23"/>
    </location>
</feature>
<evidence type="ECO:0000259" key="9">
    <source>
        <dbReference type="PROSITE" id="PS50268"/>
    </source>
</evidence>
<feature type="domain" description="Cadherin" evidence="9">
    <location>
        <begin position="152"/>
        <end position="267"/>
    </location>
</feature>
<dbReference type="PRINTS" id="PR00205">
    <property type="entry name" value="CADHERIN"/>
</dbReference>
<dbReference type="SMART" id="SM00112">
    <property type="entry name" value="CA"/>
    <property type="match status" value="6"/>
</dbReference>
<reference evidence="10 11" key="1">
    <citation type="submission" date="2017-06" db="EMBL/GenBank/DDBJ databases">
        <title>A platform for efficient transgenesis in Macrostomum lignano, a flatworm model organism for stem cell research.</title>
        <authorList>
            <person name="Berezikov E."/>
        </authorList>
    </citation>
    <scope>NUCLEOTIDE SEQUENCE [LARGE SCALE GENOMIC DNA]</scope>
    <source>
        <strain evidence="10">DV1</strain>
        <tissue evidence="10">Whole organism</tissue>
    </source>
</reference>
<dbReference type="OrthoDB" id="6252479at2759"/>
<feature type="region of interest" description="Disordered" evidence="6">
    <location>
        <begin position="910"/>
        <end position="940"/>
    </location>
</feature>
<dbReference type="GO" id="GO:0007156">
    <property type="term" value="P:homophilic cell adhesion via plasma membrane adhesion molecules"/>
    <property type="evidence" value="ECO:0007669"/>
    <property type="project" value="InterPro"/>
</dbReference>
<keyword evidence="8" id="KW-0732">Signal</keyword>
<feature type="compositionally biased region" description="Basic residues" evidence="6">
    <location>
        <begin position="988"/>
        <end position="998"/>
    </location>
</feature>
<feature type="compositionally biased region" description="Polar residues" evidence="6">
    <location>
        <begin position="1135"/>
        <end position="1151"/>
    </location>
</feature>
<dbReference type="GO" id="GO:0016342">
    <property type="term" value="C:catenin complex"/>
    <property type="evidence" value="ECO:0007669"/>
    <property type="project" value="TreeGrafter"/>
</dbReference>
<gene>
    <name evidence="10" type="ORF">BOX15_Mlig019226g3</name>
</gene>
<feature type="region of interest" description="Disordered" evidence="6">
    <location>
        <begin position="1101"/>
        <end position="1151"/>
    </location>
</feature>
<feature type="domain" description="Cadherin" evidence="9">
    <location>
        <begin position="269"/>
        <end position="372"/>
    </location>
</feature>
<keyword evidence="7" id="KW-1133">Transmembrane helix</keyword>
<keyword evidence="2" id="KW-0677">Repeat</keyword>
<dbReference type="Gene3D" id="2.60.40.60">
    <property type="entry name" value="Cadherins"/>
    <property type="match status" value="6"/>
</dbReference>
<dbReference type="FunFam" id="2.60.40.60:FF:000092">
    <property type="entry name" value="Protocadherin 8"/>
    <property type="match status" value="2"/>
</dbReference>
<name>A0A267GCF4_9PLAT</name>
<keyword evidence="4 7" id="KW-0472">Membrane</keyword>
<dbReference type="InterPro" id="IPR015919">
    <property type="entry name" value="Cadherin-like_sf"/>
</dbReference>
<dbReference type="InterPro" id="IPR020894">
    <property type="entry name" value="Cadherin_CS"/>
</dbReference>
<evidence type="ECO:0000256" key="6">
    <source>
        <dbReference type="SAM" id="MobiDB-lite"/>
    </source>
</evidence>
<dbReference type="CDD" id="cd11304">
    <property type="entry name" value="Cadherin_repeat"/>
    <property type="match status" value="5"/>
</dbReference>
<dbReference type="PROSITE" id="PS50268">
    <property type="entry name" value="CADHERIN_2"/>
    <property type="match status" value="5"/>
</dbReference>
<feature type="domain" description="Cadherin" evidence="9">
    <location>
        <begin position="373"/>
        <end position="485"/>
    </location>
</feature>
<dbReference type="GO" id="GO:0045296">
    <property type="term" value="F:cadherin binding"/>
    <property type="evidence" value="ECO:0007669"/>
    <property type="project" value="TreeGrafter"/>
</dbReference>
<accession>A0A267GCF4</accession>
<proteinExistence type="predicted"/>
<dbReference type="Proteomes" id="UP000215902">
    <property type="component" value="Unassembled WGS sequence"/>
</dbReference>
<evidence type="ECO:0000256" key="3">
    <source>
        <dbReference type="ARBA" id="ARBA00022837"/>
    </source>
</evidence>
<dbReference type="InterPro" id="IPR002126">
    <property type="entry name" value="Cadherin-like_dom"/>
</dbReference>
<dbReference type="PANTHER" id="PTHR24027">
    <property type="entry name" value="CADHERIN-23"/>
    <property type="match status" value="1"/>
</dbReference>
<evidence type="ECO:0000313" key="10">
    <source>
        <dbReference type="EMBL" id="PAA83676.1"/>
    </source>
</evidence>
<dbReference type="SUPFAM" id="SSF49313">
    <property type="entry name" value="Cadherin-like"/>
    <property type="match status" value="6"/>
</dbReference>
<evidence type="ECO:0000256" key="2">
    <source>
        <dbReference type="ARBA" id="ARBA00022737"/>
    </source>
</evidence>
<evidence type="ECO:0000256" key="5">
    <source>
        <dbReference type="PROSITE-ProRule" id="PRU00043"/>
    </source>
</evidence>
<evidence type="ECO:0000256" key="4">
    <source>
        <dbReference type="ARBA" id="ARBA00023136"/>
    </source>
</evidence>
<feature type="chain" id="PRO_5012740842" description="Cadherin domain-containing protein" evidence="8">
    <location>
        <begin position="24"/>
        <end position="1151"/>
    </location>
</feature>
<feature type="compositionally biased region" description="Polar residues" evidence="6">
    <location>
        <begin position="1105"/>
        <end position="1114"/>
    </location>
</feature>
<comment type="caution">
    <text evidence="10">The sequence shown here is derived from an EMBL/GenBank/DDBJ whole genome shotgun (WGS) entry which is preliminary data.</text>
</comment>
<organism evidence="10 11">
    <name type="scientific">Macrostomum lignano</name>
    <dbReference type="NCBI Taxonomy" id="282301"/>
    <lineage>
        <taxon>Eukaryota</taxon>
        <taxon>Metazoa</taxon>
        <taxon>Spiralia</taxon>
        <taxon>Lophotrochozoa</taxon>
        <taxon>Platyhelminthes</taxon>
        <taxon>Rhabditophora</taxon>
        <taxon>Macrostomorpha</taxon>
        <taxon>Macrostomida</taxon>
        <taxon>Macrostomidae</taxon>
        <taxon>Macrostomum</taxon>
    </lineage>
</organism>
<dbReference type="AlphaFoldDB" id="A0A267GCF4"/>
<protein>
    <recommendedName>
        <fullName evidence="9">Cadherin domain-containing protein</fullName>
    </recommendedName>
</protein>
<feature type="domain" description="Cadherin" evidence="9">
    <location>
        <begin position="486"/>
        <end position="599"/>
    </location>
</feature>
<dbReference type="GO" id="GO:0005509">
    <property type="term" value="F:calcium ion binding"/>
    <property type="evidence" value="ECO:0007669"/>
    <property type="project" value="UniProtKB-UniRule"/>
</dbReference>
<evidence type="ECO:0000313" key="11">
    <source>
        <dbReference type="Proteomes" id="UP000215902"/>
    </source>
</evidence>
<feature type="region of interest" description="Disordered" evidence="6">
    <location>
        <begin position="971"/>
        <end position="1014"/>
    </location>
</feature>
<dbReference type="GO" id="GO:0008013">
    <property type="term" value="F:beta-catenin binding"/>
    <property type="evidence" value="ECO:0007669"/>
    <property type="project" value="TreeGrafter"/>
</dbReference>
<dbReference type="PROSITE" id="PS00232">
    <property type="entry name" value="CADHERIN_1"/>
    <property type="match status" value="3"/>
</dbReference>
<feature type="domain" description="Cadherin" evidence="9">
    <location>
        <begin position="618"/>
        <end position="722"/>
    </location>
</feature>
<feature type="transmembrane region" description="Helical" evidence="7">
    <location>
        <begin position="877"/>
        <end position="902"/>
    </location>
</feature>
<sequence>MRSDMPHLCRLAALFLAMAVVSASQPKQSDIQFYAMEDDKKSVHFGLLRDKLPKSLADKFSDDWSDVTYQIAQADEIVRVDSGGNLTSIGPLIRETACSSYSNPNCDEETAKDVCQIKTEVFMSNSREQRVPKLVDVKIQVDDQNNSPPNFGPYQKEVEVQESAEHGKKLSLPKAEDADKRGFASCHLSYRLESCTPGKPADPTFALELQNNSNGGPRDVYLKLLDGLDREKIEQYTYCLIASDGRHTASLTVSVRVIDVNDNEPKWSPNQKFNVSVSETNPPNPLLRLNATDADSKYGQVHYTLVSDKSNLFSLTRRGSLTLKNPSELDYDQQIKEHRVVVAAVDNGKPPKSATATVTIIVLDENDNPPQIKNRNYHVSITENNKVPLHILSIIASDLDTGAGGIVTCSLRPDEFNPPRFLLTSSSAPSSPVSYELNATYSLDREERSSYVVGIQCYDGGTPQKTSTREVYIAVLDQNDNAPKFEVTPIDFSISEDTKESSRVYNFRIHDPDYDGQNRANRRFEIRGDGASKFQVDYDRNNSYSLTTTDKFDRETKDAFSFSLVVQDIDAIHDGAVIHQAETNVSVRILDVNDCYPRFLINLSDPQAVAGCSSQGLPEWLPPVTVLENATIGSIVTKVAAIDGDLGLNGTVTYRLRGSPTFRVDGSGQVLLNRQLDADMPHGQSSFTLELLAVDSGTVRRLTGTASLIVRLADVNDNFPEFVHTQPLRLNVSCDRALTGNCLTTADDVAANDADAVAEHRQMGYRLVDRGSSSQLHTFQIDSNSGDVCLNSTPKLCTAGVYRFQLEVFDKDRPRGRVSRKLVIVTFEGGGRRPGSSVAANDNRWLSGHGNDPTLSAGGSAADGENFNGSERDAKPAVLASVLIVFLVALVGLTTLAVIILLRWCAGHRRKSAPNENRSRTQGTSVESSSTQQNQQRQLQQSIGCLSPMDVPASSSERVLLDKQYAMVAMPGAGGGGSHRYDSLGRQQPHRHPQRHRNASLNNGDDLSSVEDDPDAVAAAAAAAAANASRTMPTKVISSSSSRNYRSQQQLLLHYQGQQHQRAAYQELTQPLPPHHSGSEGYMACQQFQFQVPSCVSRPRINADGASSSGQSMMNAAEPLAQSRSCSRMIDSKRPSQPSSLKSSYLTISHV</sequence>
<feature type="compositionally biased region" description="Polar residues" evidence="6">
    <location>
        <begin position="914"/>
        <end position="927"/>
    </location>
</feature>
<dbReference type="PANTHER" id="PTHR24027:SF438">
    <property type="entry name" value="CADHERIN 23"/>
    <property type="match status" value="1"/>
</dbReference>
<dbReference type="GO" id="GO:0016477">
    <property type="term" value="P:cell migration"/>
    <property type="evidence" value="ECO:0007669"/>
    <property type="project" value="TreeGrafter"/>
</dbReference>
<evidence type="ECO:0000256" key="7">
    <source>
        <dbReference type="SAM" id="Phobius"/>
    </source>
</evidence>
<dbReference type="EMBL" id="NIVC01000412">
    <property type="protein sequence ID" value="PAA83676.1"/>
    <property type="molecule type" value="Genomic_DNA"/>
</dbReference>
<keyword evidence="3 5" id="KW-0106">Calcium</keyword>
<dbReference type="Pfam" id="PF00028">
    <property type="entry name" value="Cadherin"/>
    <property type="match status" value="4"/>
</dbReference>
<dbReference type="InterPro" id="IPR039808">
    <property type="entry name" value="Cadherin"/>
</dbReference>